<evidence type="ECO:0000256" key="2">
    <source>
        <dbReference type="ARBA" id="ARBA00023172"/>
    </source>
</evidence>
<proteinExistence type="predicted"/>
<evidence type="ECO:0000256" key="6">
    <source>
        <dbReference type="SAM" id="MobiDB-lite"/>
    </source>
</evidence>
<comment type="subcellular location">
    <subcellularLocation>
        <location evidence="1">Nucleus</location>
    </subcellularLocation>
</comment>
<accession>A0AAD9D3A3</accession>
<evidence type="ECO:0000313" key="8">
    <source>
        <dbReference type="Proteomes" id="UP001224775"/>
    </source>
</evidence>
<name>A0AAD9D3A3_9STRA</name>
<feature type="region of interest" description="Disordered" evidence="6">
    <location>
        <begin position="699"/>
        <end position="733"/>
    </location>
</feature>
<feature type="region of interest" description="Disordered" evidence="6">
    <location>
        <begin position="103"/>
        <end position="131"/>
    </location>
</feature>
<feature type="coiled-coil region" evidence="5">
    <location>
        <begin position="800"/>
        <end position="827"/>
    </location>
</feature>
<dbReference type="AlphaFoldDB" id="A0AAD9D3A3"/>
<feature type="region of interest" description="Disordered" evidence="6">
    <location>
        <begin position="594"/>
        <end position="622"/>
    </location>
</feature>
<evidence type="ECO:0000256" key="1">
    <source>
        <dbReference type="ARBA" id="ARBA00004123"/>
    </source>
</evidence>
<feature type="region of interest" description="Disordered" evidence="6">
    <location>
        <begin position="208"/>
        <end position="242"/>
    </location>
</feature>
<feature type="compositionally biased region" description="Low complexity" evidence="6">
    <location>
        <begin position="608"/>
        <end position="622"/>
    </location>
</feature>
<dbReference type="GO" id="GO:0000709">
    <property type="term" value="P:meiotic joint molecule formation"/>
    <property type="evidence" value="ECO:0007669"/>
    <property type="project" value="TreeGrafter"/>
</dbReference>
<keyword evidence="3" id="KW-0539">Nucleus</keyword>
<feature type="compositionally biased region" description="Low complexity" evidence="6">
    <location>
        <begin position="117"/>
        <end position="131"/>
    </location>
</feature>
<dbReference type="PANTHER" id="PTHR15938:SF0">
    <property type="entry name" value="HOMOLOGOUS-PAIRING PROTEIN 2 HOMOLOG"/>
    <property type="match status" value="1"/>
</dbReference>
<feature type="compositionally biased region" description="Polar residues" evidence="6">
    <location>
        <begin position="917"/>
        <end position="926"/>
    </location>
</feature>
<comment type="caution">
    <text evidence="7">The sequence shown here is derived from an EMBL/GenBank/DDBJ whole genome shotgun (WGS) entry which is preliminary data.</text>
</comment>
<evidence type="ECO:0000256" key="5">
    <source>
        <dbReference type="SAM" id="Coils"/>
    </source>
</evidence>
<gene>
    <name evidence="7" type="ORF">QTG54_017056</name>
</gene>
<protein>
    <submittedName>
        <fullName evidence="7">Homologous-pairing protein</fullName>
    </submittedName>
</protein>
<feature type="region of interest" description="Disordered" evidence="6">
    <location>
        <begin position="899"/>
        <end position="927"/>
    </location>
</feature>
<dbReference type="GO" id="GO:0120230">
    <property type="term" value="F:recombinase activator activity"/>
    <property type="evidence" value="ECO:0007669"/>
    <property type="project" value="TreeGrafter"/>
</dbReference>
<evidence type="ECO:0000313" key="7">
    <source>
        <dbReference type="EMBL" id="KAK1732281.1"/>
    </source>
</evidence>
<keyword evidence="5" id="KW-0175">Coiled coil</keyword>
<feature type="region of interest" description="Disordered" evidence="6">
    <location>
        <begin position="414"/>
        <end position="435"/>
    </location>
</feature>
<dbReference type="EMBL" id="JATAAI010000077">
    <property type="protein sequence ID" value="KAK1732281.1"/>
    <property type="molecule type" value="Genomic_DNA"/>
</dbReference>
<dbReference type="Proteomes" id="UP001224775">
    <property type="component" value="Unassembled WGS sequence"/>
</dbReference>
<dbReference type="GO" id="GO:0010774">
    <property type="term" value="P:meiotic strand invasion involved in reciprocal meiotic recombination"/>
    <property type="evidence" value="ECO:0007669"/>
    <property type="project" value="TreeGrafter"/>
</dbReference>
<evidence type="ECO:0000256" key="3">
    <source>
        <dbReference type="ARBA" id="ARBA00023242"/>
    </source>
</evidence>
<dbReference type="GO" id="GO:0000794">
    <property type="term" value="C:condensed nuclear chromosome"/>
    <property type="evidence" value="ECO:0007669"/>
    <property type="project" value="TreeGrafter"/>
</dbReference>
<dbReference type="GO" id="GO:0007129">
    <property type="term" value="P:homologous chromosome pairing at meiosis"/>
    <property type="evidence" value="ECO:0007669"/>
    <property type="project" value="TreeGrafter"/>
</dbReference>
<sequence length="950" mass="105701">MIVSLLICVQFNNSSMYCVFSYYEGWPSSDEMPVKHLTEEHRALLAEKCSERENPPMPDLPTTMPLLATAGGNDAANITPLPSHEQAVADNQSNLVVGAFRSKGKKSGVTPSPMPPKGASKQAGKKAAASKVDPKLKAMYDKWQAEAERVGGTTIIVDKNAAKKFVFDKLHDLFSPVNITQLFVALKGLVPQPILRKCLDMMVDKSNDNPFADDSDDEDEKPSKKKSASKKSTDEYAGSIRVKEGRNTNNTLYYVDHSKLQNNGNGLLPEARNELFSALETSKQELAVLGQKHKKICSDTAQLLSEPKNEELETELQELTNKMEVVDNGLEEARAHASNAKHAKQLKGRIDKMATEWRKRKRMCNEFIQNMEEATDGTISMKKCCKGDGPLDIETDEGAIKGAREWNKKKLNRPKVMSRGGLKQRNGATPNTGLQPNEKFIGVLLDSKGMPQRVYMDEEEIEIESRKRDEVQSRIDEEKMRLMHCETRLSKLQSSNEAYAKMVKEAEAAYKKIEESSQTLLHVMKHFENFRSLVTFAEKCSERENPPMPDLPTTMPLLATAGGNDAANITPLPSHEQAVADNQSNLVVGAFRSKGKKSGVTPSPMPPKGASKQAGKKAAASKVDPKLKAMYDKWQAEAERVGGTTIIVDKNAAKKFVFDKLHDLFSPVNITQLFVALKGLVPQPILRKCLDMMVDKSNDNPFADDSDDEDEKPSKKKSASKKSTDEYAGSIRVKEGRNTNNTLYYVDHSKLQNNGNGLLPEARNELFSALETSKQELAVLGQKHKKICSDTAQLLSEPKNEELETELQELTNKMEVVDNGLEEARAHASNAKHAKQLKGRIDKMATEWRKRKRMCNEFIQNMEEATDGTISMKKCCKGDGPLDIETDEGAIKGAREWNKKKLNRPKVMSRGGLKQRNGATPNTGLQPNEKFIGVLLDSKGMPQRVYMDEE</sequence>
<evidence type="ECO:0000256" key="4">
    <source>
        <dbReference type="ARBA" id="ARBA00023254"/>
    </source>
</evidence>
<feature type="compositionally biased region" description="Polar residues" evidence="6">
    <location>
        <begin position="426"/>
        <end position="435"/>
    </location>
</feature>
<feature type="compositionally biased region" description="Acidic residues" evidence="6">
    <location>
        <begin position="702"/>
        <end position="711"/>
    </location>
</feature>
<feature type="coiled-coil region" evidence="5">
    <location>
        <begin position="461"/>
        <end position="516"/>
    </location>
</feature>
<reference evidence="7" key="1">
    <citation type="submission" date="2023-06" db="EMBL/GenBank/DDBJ databases">
        <title>Survivors Of The Sea: Transcriptome response of Skeletonema marinoi to long-term dormancy.</title>
        <authorList>
            <person name="Pinder M.I.M."/>
            <person name="Kourtchenko O."/>
            <person name="Robertson E.K."/>
            <person name="Larsson T."/>
            <person name="Maumus F."/>
            <person name="Osuna-Cruz C.M."/>
            <person name="Vancaester E."/>
            <person name="Stenow R."/>
            <person name="Vandepoele K."/>
            <person name="Ploug H."/>
            <person name="Bruchert V."/>
            <person name="Godhe A."/>
            <person name="Topel M."/>
        </authorList>
    </citation>
    <scope>NUCLEOTIDE SEQUENCE</scope>
    <source>
        <strain evidence="7">R05AC</strain>
    </source>
</reference>
<keyword evidence="4" id="KW-0469">Meiosis</keyword>
<feature type="compositionally biased region" description="Acidic residues" evidence="6">
    <location>
        <begin position="211"/>
        <end position="220"/>
    </location>
</feature>
<keyword evidence="8" id="KW-1185">Reference proteome</keyword>
<organism evidence="7 8">
    <name type="scientific">Skeletonema marinoi</name>
    <dbReference type="NCBI Taxonomy" id="267567"/>
    <lineage>
        <taxon>Eukaryota</taxon>
        <taxon>Sar</taxon>
        <taxon>Stramenopiles</taxon>
        <taxon>Ochrophyta</taxon>
        <taxon>Bacillariophyta</taxon>
        <taxon>Coscinodiscophyceae</taxon>
        <taxon>Thalassiosirophycidae</taxon>
        <taxon>Thalassiosirales</taxon>
        <taxon>Skeletonemataceae</taxon>
        <taxon>Skeletonema</taxon>
        <taxon>Skeletonema marinoi-dohrnii complex</taxon>
    </lineage>
</organism>
<dbReference type="GO" id="GO:0003690">
    <property type="term" value="F:double-stranded DNA binding"/>
    <property type="evidence" value="ECO:0007669"/>
    <property type="project" value="TreeGrafter"/>
</dbReference>
<dbReference type="PANTHER" id="PTHR15938">
    <property type="entry name" value="TBP-1 INTERACTING PROTEIN"/>
    <property type="match status" value="1"/>
</dbReference>
<dbReference type="GO" id="GO:0120231">
    <property type="term" value="C:DNA recombinase auxiliary factor complex"/>
    <property type="evidence" value="ECO:0007669"/>
    <property type="project" value="TreeGrafter"/>
</dbReference>
<feature type="coiled-coil region" evidence="5">
    <location>
        <begin position="309"/>
        <end position="336"/>
    </location>
</feature>
<keyword evidence="2" id="KW-0233">DNA recombination</keyword>